<comment type="caution">
    <text evidence="2">The sequence shown here is derived from an EMBL/GenBank/DDBJ whole genome shotgun (WGS) entry which is preliminary data.</text>
</comment>
<dbReference type="EMBL" id="JAABFR010002333">
    <property type="protein sequence ID" value="MBD4339779.1"/>
    <property type="molecule type" value="Genomic_DNA"/>
</dbReference>
<reference evidence="2" key="1">
    <citation type="submission" date="2020-01" db="EMBL/GenBank/DDBJ databases">
        <authorList>
            <person name="Richard D."/>
        </authorList>
    </citation>
    <scope>NUCLEOTIDE SEQUENCE</scope>
    <source>
        <strain evidence="2">JP541</strain>
    </source>
</reference>
<dbReference type="Proteomes" id="UP000653002">
    <property type="component" value="Unassembled WGS sequence"/>
</dbReference>
<dbReference type="InterPro" id="IPR013780">
    <property type="entry name" value="Glyco_hydro_b"/>
</dbReference>
<dbReference type="Gene3D" id="2.60.40.1180">
    <property type="entry name" value="Golgi alpha-mannosidase II"/>
    <property type="match status" value="1"/>
</dbReference>
<feature type="non-terminal residue" evidence="2">
    <location>
        <position position="1"/>
    </location>
</feature>
<feature type="domain" description="Glycosyl hydrolase family 31 C-terminal" evidence="1">
    <location>
        <begin position="2"/>
        <end position="79"/>
    </location>
</feature>
<protein>
    <recommendedName>
        <fullName evidence="1">Glycosyl hydrolase family 31 C-terminal domain-containing protein</fullName>
    </recommendedName>
</protein>
<evidence type="ECO:0000259" key="1">
    <source>
        <dbReference type="Pfam" id="PF21365"/>
    </source>
</evidence>
<proteinExistence type="predicted"/>
<dbReference type="InterPro" id="IPR051816">
    <property type="entry name" value="Glycosyl_Hydrolase_31"/>
</dbReference>
<dbReference type="SUPFAM" id="SSF51011">
    <property type="entry name" value="Glycosyl hydrolase domain"/>
    <property type="match status" value="1"/>
</dbReference>
<feature type="non-terminal residue" evidence="2">
    <location>
        <position position="81"/>
    </location>
</feature>
<organism evidence="2 3">
    <name type="scientific">Xanthomonas citri pv. citri</name>
    <dbReference type="NCBI Taxonomy" id="611301"/>
    <lineage>
        <taxon>Bacteria</taxon>
        <taxon>Pseudomonadati</taxon>
        <taxon>Pseudomonadota</taxon>
        <taxon>Gammaproteobacteria</taxon>
        <taxon>Lysobacterales</taxon>
        <taxon>Lysobacteraceae</taxon>
        <taxon>Xanthomonas</taxon>
    </lineage>
</organism>
<evidence type="ECO:0000313" key="3">
    <source>
        <dbReference type="Proteomes" id="UP000653002"/>
    </source>
</evidence>
<dbReference type="InterPro" id="IPR048395">
    <property type="entry name" value="Glyco_hydro_31_C"/>
</dbReference>
<name>A0A8I0HC96_XANCI</name>
<sequence length="81" mass="9285">MSRLLAFDFADDARVHDIKDEFMFGPAFLVCPVTRPMYYDKGSVALQGVEKTRTVYLPEGTDWVDFWSGKKYRGGRDVKAD</sequence>
<dbReference type="AlphaFoldDB" id="A0A8I0HC96"/>
<gene>
    <name evidence="2" type="ORF">GUH15_27765</name>
</gene>
<dbReference type="Pfam" id="PF21365">
    <property type="entry name" value="Glyco_hydro_31_3rd"/>
    <property type="match status" value="1"/>
</dbReference>
<dbReference type="PANTHER" id="PTHR43863:SF2">
    <property type="entry name" value="MALTASE-GLUCOAMYLASE"/>
    <property type="match status" value="1"/>
</dbReference>
<accession>A0A8I0HC96</accession>
<evidence type="ECO:0000313" key="2">
    <source>
        <dbReference type="EMBL" id="MBD4339779.1"/>
    </source>
</evidence>
<dbReference type="PANTHER" id="PTHR43863">
    <property type="entry name" value="HYDROLASE, PUTATIVE (AFU_ORTHOLOGUE AFUA_1G03140)-RELATED"/>
    <property type="match status" value="1"/>
</dbReference>